<organism evidence="5">
    <name type="scientific">Gongylonema pulchrum</name>
    <dbReference type="NCBI Taxonomy" id="637853"/>
    <lineage>
        <taxon>Eukaryota</taxon>
        <taxon>Metazoa</taxon>
        <taxon>Ecdysozoa</taxon>
        <taxon>Nematoda</taxon>
        <taxon>Chromadorea</taxon>
        <taxon>Rhabditida</taxon>
        <taxon>Spirurina</taxon>
        <taxon>Spiruromorpha</taxon>
        <taxon>Spiruroidea</taxon>
        <taxon>Gongylonematidae</taxon>
        <taxon>Gongylonema</taxon>
    </lineage>
</organism>
<keyword evidence="2" id="KW-1133">Transmembrane helix</keyword>
<keyword evidence="2" id="KW-0812">Transmembrane</keyword>
<dbReference type="WBParaSite" id="GPUH_0001935801-mRNA-1">
    <property type="protein sequence ID" value="GPUH_0001935801-mRNA-1"/>
    <property type="gene ID" value="GPUH_0001935801"/>
</dbReference>
<evidence type="ECO:0000256" key="1">
    <source>
        <dbReference type="SAM" id="MobiDB-lite"/>
    </source>
</evidence>
<evidence type="ECO:0000256" key="2">
    <source>
        <dbReference type="SAM" id="Phobius"/>
    </source>
</evidence>
<accession>A0A183EEE2</accession>
<dbReference type="AlphaFoldDB" id="A0A183EEE2"/>
<evidence type="ECO:0000313" key="3">
    <source>
        <dbReference type="EMBL" id="VDN33629.1"/>
    </source>
</evidence>
<keyword evidence="4" id="KW-1185">Reference proteome</keyword>
<gene>
    <name evidence="3" type="ORF">GPUH_LOCUS19335</name>
</gene>
<keyword evidence="2" id="KW-0472">Membrane</keyword>
<evidence type="ECO:0000313" key="5">
    <source>
        <dbReference type="WBParaSite" id="GPUH_0001935801-mRNA-1"/>
    </source>
</evidence>
<feature type="region of interest" description="Disordered" evidence="1">
    <location>
        <begin position="1"/>
        <end position="36"/>
    </location>
</feature>
<proteinExistence type="predicted"/>
<name>A0A183EEE2_9BILA</name>
<feature type="transmembrane region" description="Helical" evidence="2">
    <location>
        <begin position="104"/>
        <end position="123"/>
    </location>
</feature>
<feature type="compositionally biased region" description="Polar residues" evidence="1">
    <location>
        <begin position="10"/>
        <end position="22"/>
    </location>
</feature>
<reference evidence="5" key="1">
    <citation type="submission" date="2016-06" db="UniProtKB">
        <authorList>
            <consortium name="WormBaseParasite"/>
        </authorList>
    </citation>
    <scope>IDENTIFICATION</scope>
</reference>
<reference evidence="3 4" key="2">
    <citation type="submission" date="2018-11" db="EMBL/GenBank/DDBJ databases">
        <authorList>
            <consortium name="Pathogen Informatics"/>
        </authorList>
    </citation>
    <scope>NUCLEOTIDE SEQUENCE [LARGE SCALE GENOMIC DNA]</scope>
</reference>
<dbReference type="EMBL" id="UYRT01088333">
    <property type="protein sequence ID" value="VDN33629.1"/>
    <property type="molecule type" value="Genomic_DNA"/>
</dbReference>
<dbReference type="Proteomes" id="UP000271098">
    <property type="component" value="Unassembled WGS sequence"/>
</dbReference>
<protein>
    <submittedName>
        <fullName evidence="5">DUF4476 domain-containing protein</fullName>
    </submittedName>
</protein>
<evidence type="ECO:0000313" key="4">
    <source>
        <dbReference type="Proteomes" id="UP000271098"/>
    </source>
</evidence>
<sequence length="291" mass="32790">MNIDDRDRPSISSGAGMATNNGKYRAAEKSQEPGPLTAFLSEQPKELGNLALTFDEQAMMKAISRMNFEDTEEMKPFPEVAAKEQSAAKDFNYVDIDEGRCNRLFVCLPITTIPIILVVPFVSTVHTNIFMRNPIFFCTSFSVKVVYDGRARPGIRSFGDAEARFIALNQSIPVCHITSMKIINSVRVRSHCKVDTEPKNLIKNARQVWARKGPEEMAMIAALIADPNKKEALALFEENLSVYRKLQLFASGEQLRKVLLFIAYHYTKLFPESSTPQVHSFLDDQFFAVSH</sequence>